<dbReference type="Proteomes" id="UP000050761">
    <property type="component" value="Unassembled WGS sequence"/>
</dbReference>
<dbReference type="AlphaFoldDB" id="A0A183FZX9"/>
<evidence type="ECO:0000313" key="1">
    <source>
        <dbReference type="EMBL" id="VDO99355.1"/>
    </source>
</evidence>
<protein>
    <submittedName>
        <fullName evidence="3">Secreted protein</fullName>
    </submittedName>
</protein>
<organism evidence="2 3">
    <name type="scientific">Heligmosomoides polygyrus</name>
    <name type="common">Parasitic roundworm</name>
    <dbReference type="NCBI Taxonomy" id="6339"/>
    <lineage>
        <taxon>Eukaryota</taxon>
        <taxon>Metazoa</taxon>
        <taxon>Ecdysozoa</taxon>
        <taxon>Nematoda</taxon>
        <taxon>Chromadorea</taxon>
        <taxon>Rhabditida</taxon>
        <taxon>Rhabditina</taxon>
        <taxon>Rhabditomorpha</taxon>
        <taxon>Strongyloidea</taxon>
        <taxon>Heligmosomidae</taxon>
        <taxon>Heligmosomoides</taxon>
    </lineage>
</organism>
<reference evidence="1 2" key="1">
    <citation type="submission" date="2018-11" db="EMBL/GenBank/DDBJ databases">
        <authorList>
            <consortium name="Pathogen Informatics"/>
        </authorList>
    </citation>
    <scope>NUCLEOTIDE SEQUENCE [LARGE SCALE GENOMIC DNA]</scope>
</reference>
<accession>A0A183FZX9</accession>
<gene>
    <name evidence="1" type="ORF">HPBE_LOCUS14353</name>
</gene>
<sequence length="67" mass="6993">MDVLTMCGEAHLLALVFPSPAPPTPSDRMHHFAFGNNCQFAFDAPFLPPSLVSAAVVDTPPLSIAGG</sequence>
<evidence type="ECO:0000313" key="2">
    <source>
        <dbReference type="Proteomes" id="UP000050761"/>
    </source>
</evidence>
<accession>A0A3P8DUW9</accession>
<name>A0A183FZX9_HELPZ</name>
<keyword evidence="2" id="KW-1185">Reference proteome</keyword>
<dbReference type="EMBL" id="UZAH01028324">
    <property type="protein sequence ID" value="VDO99355.1"/>
    <property type="molecule type" value="Genomic_DNA"/>
</dbReference>
<dbReference type="WBParaSite" id="HPBE_0001435201-mRNA-1">
    <property type="protein sequence ID" value="HPBE_0001435201-mRNA-1"/>
    <property type="gene ID" value="HPBE_0001435201"/>
</dbReference>
<proteinExistence type="predicted"/>
<reference evidence="3" key="2">
    <citation type="submission" date="2019-09" db="UniProtKB">
        <authorList>
            <consortium name="WormBaseParasite"/>
        </authorList>
    </citation>
    <scope>IDENTIFICATION</scope>
</reference>
<evidence type="ECO:0000313" key="3">
    <source>
        <dbReference type="WBParaSite" id="HPBE_0001435201-mRNA-1"/>
    </source>
</evidence>